<reference evidence="2 3" key="1">
    <citation type="journal article" date="2015" name="Genome Announc.">
        <title>Expanding the biotechnology potential of lactobacilli through comparative genomics of 213 strains and associated genera.</title>
        <authorList>
            <person name="Sun Z."/>
            <person name="Harris H.M."/>
            <person name="McCann A."/>
            <person name="Guo C."/>
            <person name="Argimon S."/>
            <person name="Zhang W."/>
            <person name="Yang X."/>
            <person name="Jeffery I.B."/>
            <person name="Cooney J.C."/>
            <person name="Kagawa T.F."/>
            <person name="Liu W."/>
            <person name="Song Y."/>
            <person name="Salvetti E."/>
            <person name="Wrobel A."/>
            <person name="Rasinkangas P."/>
            <person name="Parkhill J."/>
            <person name="Rea M.C."/>
            <person name="O'Sullivan O."/>
            <person name="Ritari J."/>
            <person name="Douillard F.P."/>
            <person name="Paul Ross R."/>
            <person name="Yang R."/>
            <person name="Briner A.E."/>
            <person name="Felis G.E."/>
            <person name="de Vos W.M."/>
            <person name="Barrangou R."/>
            <person name="Klaenhammer T.R."/>
            <person name="Caufield P.W."/>
            <person name="Cui Y."/>
            <person name="Zhang H."/>
            <person name="O'Toole P.W."/>
        </authorList>
    </citation>
    <scope>NUCLEOTIDE SEQUENCE [LARGE SCALE GENOMIC DNA]</scope>
    <source>
        <strain evidence="2 3">DSM 20001</strain>
    </source>
</reference>
<keyword evidence="1" id="KW-0812">Transmembrane</keyword>
<keyword evidence="1" id="KW-1133">Transmembrane helix</keyword>
<organism evidence="2 3">
    <name type="scientific">Loigolactobacillus coryniformis subsp. coryniformis KCTC 3167 = DSM 20001</name>
    <dbReference type="NCBI Taxonomy" id="913848"/>
    <lineage>
        <taxon>Bacteria</taxon>
        <taxon>Bacillati</taxon>
        <taxon>Bacillota</taxon>
        <taxon>Bacilli</taxon>
        <taxon>Lactobacillales</taxon>
        <taxon>Lactobacillaceae</taxon>
        <taxon>Loigolactobacillus</taxon>
    </lineage>
</organism>
<evidence type="ECO:0000313" key="2">
    <source>
        <dbReference type="EMBL" id="KRK14246.1"/>
    </source>
</evidence>
<protein>
    <submittedName>
        <fullName evidence="2">Uncharacterized protein</fullName>
    </submittedName>
</protein>
<sequence length="120" mass="14371">MAINRKHKIFYWYRREQYQRCTAYIWNPLISYLRILLIIGGLVLCISNQLIMGVIVLIGYFILYFTYLYVNHDILLMINRKKQVKKISGNRYSLTHPLTILVRYDGSKRAVNMEQHITNN</sequence>
<dbReference type="Proteomes" id="UP000051181">
    <property type="component" value="Unassembled WGS sequence"/>
</dbReference>
<dbReference type="PATRIC" id="fig|913848.6.peg.2621"/>
<feature type="transmembrane region" description="Helical" evidence="1">
    <location>
        <begin position="21"/>
        <end position="44"/>
    </location>
</feature>
<dbReference type="EMBL" id="AZCN01000094">
    <property type="protein sequence ID" value="KRK14246.1"/>
    <property type="molecule type" value="Genomic_DNA"/>
</dbReference>
<keyword evidence="1" id="KW-0472">Membrane</keyword>
<name>A0A0R1EXS6_9LACO</name>
<evidence type="ECO:0000256" key="1">
    <source>
        <dbReference type="SAM" id="Phobius"/>
    </source>
</evidence>
<dbReference type="AlphaFoldDB" id="A0A0R1EXS6"/>
<feature type="transmembrane region" description="Helical" evidence="1">
    <location>
        <begin position="50"/>
        <end position="70"/>
    </location>
</feature>
<accession>A0A0R1EXS6</accession>
<proteinExistence type="predicted"/>
<gene>
    <name evidence="2" type="ORF">FD22_GL002572</name>
</gene>
<comment type="caution">
    <text evidence="2">The sequence shown here is derived from an EMBL/GenBank/DDBJ whole genome shotgun (WGS) entry which is preliminary data.</text>
</comment>
<evidence type="ECO:0000313" key="3">
    <source>
        <dbReference type="Proteomes" id="UP000051181"/>
    </source>
</evidence>